<dbReference type="EnsemblPlants" id="evm.model.01.720">
    <property type="protein sequence ID" value="cds.evm.model.01.720"/>
    <property type="gene ID" value="evm.TU.01.720"/>
</dbReference>
<reference evidence="1" key="1">
    <citation type="submission" date="2018-11" db="EMBL/GenBank/DDBJ databases">
        <authorList>
            <person name="Grassa J C."/>
        </authorList>
    </citation>
    <scope>NUCLEOTIDE SEQUENCE [LARGE SCALE GENOMIC DNA]</scope>
</reference>
<dbReference type="Proteomes" id="UP000596661">
    <property type="component" value="Chromosome 1"/>
</dbReference>
<dbReference type="Gramene" id="evm.model.01.720">
    <property type="protein sequence ID" value="cds.evm.model.01.720"/>
    <property type="gene ID" value="evm.TU.01.720"/>
</dbReference>
<organism evidence="1 2">
    <name type="scientific">Cannabis sativa</name>
    <name type="common">Hemp</name>
    <name type="synonym">Marijuana</name>
    <dbReference type="NCBI Taxonomy" id="3483"/>
    <lineage>
        <taxon>Eukaryota</taxon>
        <taxon>Viridiplantae</taxon>
        <taxon>Streptophyta</taxon>
        <taxon>Embryophyta</taxon>
        <taxon>Tracheophyta</taxon>
        <taxon>Spermatophyta</taxon>
        <taxon>Magnoliopsida</taxon>
        <taxon>eudicotyledons</taxon>
        <taxon>Gunneridae</taxon>
        <taxon>Pentapetalae</taxon>
        <taxon>rosids</taxon>
        <taxon>fabids</taxon>
        <taxon>Rosales</taxon>
        <taxon>Cannabaceae</taxon>
        <taxon>Cannabis</taxon>
    </lineage>
</organism>
<accession>A0A803NQG8</accession>
<dbReference type="AlphaFoldDB" id="A0A803NQG8"/>
<dbReference type="EMBL" id="UZAU01000018">
    <property type="status" value="NOT_ANNOTATED_CDS"/>
    <property type="molecule type" value="Genomic_DNA"/>
</dbReference>
<protein>
    <submittedName>
        <fullName evidence="1">Uncharacterized protein</fullName>
    </submittedName>
</protein>
<keyword evidence="2" id="KW-1185">Reference proteome</keyword>
<evidence type="ECO:0000313" key="1">
    <source>
        <dbReference type="EnsemblPlants" id="cds.evm.model.01.720"/>
    </source>
</evidence>
<name>A0A803NQG8_CANSA</name>
<proteinExistence type="predicted"/>
<reference evidence="1" key="2">
    <citation type="submission" date="2021-03" db="UniProtKB">
        <authorList>
            <consortium name="EnsemblPlants"/>
        </authorList>
    </citation>
    <scope>IDENTIFICATION</scope>
</reference>
<evidence type="ECO:0000313" key="2">
    <source>
        <dbReference type="Proteomes" id="UP000596661"/>
    </source>
</evidence>
<sequence length="118" mass="13080">MAIPLARPLFLPQVTAAFAVGDLEFEIMAPKAPKSKTPQNPNVTFEAELSESKLLPPTFLLNDEGYSTSDSSRIGAWSVEHVKAGAALPHRQYFKDFCNYLGIAPFQLVPDSYRIFSF</sequence>